<dbReference type="Pfam" id="PF23579">
    <property type="entry name" value="ARM_TBCD"/>
    <property type="match status" value="1"/>
</dbReference>
<feature type="compositionally biased region" description="Basic and acidic residues" evidence="2">
    <location>
        <begin position="153"/>
        <end position="165"/>
    </location>
</feature>
<dbReference type="InterPro" id="IPR022577">
    <property type="entry name" value="TBCD_C"/>
</dbReference>
<dbReference type="GO" id="GO:0005096">
    <property type="term" value="F:GTPase activator activity"/>
    <property type="evidence" value="ECO:0007669"/>
    <property type="project" value="InterPro"/>
</dbReference>
<evidence type="ECO:0000313" key="5">
    <source>
        <dbReference type="EMBL" id="CAE0469744.1"/>
    </source>
</evidence>
<dbReference type="Gene3D" id="1.25.10.10">
    <property type="entry name" value="Leucine-rich Repeat Variant"/>
    <property type="match status" value="2"/>
</dbReference>
<accession>A0A7S3Q9K5</accession>
<dbReference type="GO" id="GO:0048487">
    <property type="term" value="F:beta-tubulin binding"/>
    <property type="evidence" value="ECO:0007669"/>
    <property type="project" value="InterPro"/>
</dbReference>
<gene>
    <name evidence="5" type="ORF">CDEB00056_LOCUS14597</name>
</gene>
<keyword evidence="1" id="KW-0143">Chaperone</keyword>
<reference evidence="5" key="1">
    <citation type="submission" date="2021-01" db="EMBL/GenBank/DDBJ databases">
        <authorList>
            <person name="Corre E."/>
            <person name="Pelletier E."/>
            <person name="Niang G."/>
            <person name="Scheremetjew M."/>
            <person name="Finn R."/>
            <person name="Kale V."/>
            <person name="Holt S."/>
            <person name="Cochrane G."/>
            <person name="Meng A."/>
            <person name="Brown T."/>
            <person name="Cohen L."/>
        </authorList>
    </citation>
    <scope>NUCLEOTIDE SEQUENCE</scope>
    <source>
        <strain evidence="5">MM31A-1</strain>
    </source>
</reference>
<dbReference type="InterPro" id="IPR016024">
    <property type="entry name" value="ARM-type_fold"/>
</dbReference>
<feature type="compositionally biased region" description="Gly residues" evidence="2">
    <location>
        <begin position="483"/>
        <end position="492"/>
    </location>
</feature>
<dbReference type="SUPFAM" id="SSF48371">
    <property type="entry name" value="ARM repeat"/>
    <property type="match status" value="1"/>
</dbReference>
<evidence type="ECO:0000259" key="4">
    <source>
        <dbReference type="Pfam" id="PF25767"/>
    </source>
</evidence>
<evidence type="ECO:0000256" key="2">
    <source>
        <dbReference type="SAM" id="MobiDB-lite"/>
    </source>
</evidence>
<dbReference type="PANTHER" id="PTHR12658">
    <property type="entry name" value="BETA-TUBULIN COFACTOR D"/>
    <property type="match status" value="1"/>
</dbReference>
<feature type="domain" description="Tubulin-folding cofactor D ARM repeats" evidence="4">
    <location>
        <begin position="435"/>
        <end position="689"/>
    </location>
</feature>
<evidence type="ECO:0000259" key="3">
    <source>
        <dbReference type="Pfam" id="PF12612"/>
    </source>
</evidence>
<protein>
    <recommendedName>
        <fullName evidence="6">Tubulin-specific chaperone D</fullName>
    </recommendedName>
</protein>
<dbReference type="GO" id="GO:0007021">
    <property type="term" value="P:tubulin complex assembly"/>
    <property type="evidence" value="ECO:0007669"/>
    <property type="project" value="InterPro"/>
</dbReference>
<name>A0A7S3Q9K5_9STRA</name>
<evidence type="ECO:0000256" key="1">
    <source>
        <dbReference type="ARBA" id="ARBA00023186"/>
    </source>
</evidence>
<organism evidence="5">
    <name type="scientific">Chaetoceros debilis</name>
    <dbReference type="NCBI Taxonomy" id="122233"/>
    <lineage>
        <taxon>Eukaryota</taxon>
        <taxon>Sar</taxon>
        <taxon>Stramenopiles</taxon>
        <taxon>Ochrophyta</taxon>
        <taxon>Bacillariophyta</taxon>
        <taxon>Coscinodiscophyceae</taxon>
        <taxon>Chaetocerotophycidae</taxon>
        <taxon>Chaetocerotales</taxon>
        <taxon>Chaetocerotaceae</taxon>
        <taxon>Chaetoceros</taxon>
    </lineage>
</organism>
<feature type="region of interest" description="Disordered" evidence="2">
    <location>
        <begin position="131"/>
        <end position="165"/>
    </location>
</feature>
<dbReference type="InterPro" id="IPR033162">
    <property type="entry name" value="TBCD"/>
</dbReference>
<dbReference type="Pfam" id="PF12612">
    <property type="entry name" value="TFCD_C"/>
    <property type="match status" value="1"/>
</dbReference>
<dbReference type="InterPro" id="IPR058033">
    <property type="entry name" value="ARM_TBCD_2nd"/>
</dbReference>
<dbReference type="GO" id="GO:0007023">
    <property type="term" value="P:post-chaperonin tubulin folding pathway"/>
    <property type="evidence" value="ECO:0007669"/>
    <property type="project" value="InterPro"/>
</dbReference>
<dbReference type="Pfam" id="PF25767">
    <property type="entry name" value="ARM_TBCD_2nd"/>
    <property type="match status" value="1"/>
</dbReference>
<sequence length="1446" mass="158503">MSNNENPESVSSEATFFIEADEVNRLVASLHSISELKEEVEVELDATHSQDGEHEPEYIIEDAEKSDVSISIPIPISVLVGDAALARLRVIFDKYLECSTLMDPHLERIVSSLSSSAKHIIHDIYNITTTETGTGAGNDNGNGNGNDNDTSTEENKSVEQENEKETETVETIIDANIQNLKRHLSAIYAISKVRGRKHIKKFLPHDAADVEPVLVTLRLMEHYKDYNQNYNSCGFGSEIQAYAWESMYTLLLWLGMLSLVPFDLNTIDSSLTLNHGHGHGHGHAGDNGNDNDKMTLISSMLATAQKHLSDAGATREAAASSLASLLSRPDLEQAELEDFVMFSNDVLKGYLRGDDGTGNGKDVSVFLVMGVIQTLATIFKTGSRSNLMERHLRCVEMLWEQAILVAEKAQPQQSSDGFGSSDSSGGGSSGGVLVLRKLLVKLFARVGCSYLPPKIASWRYQRGRRSLLENLENTSNENETGNADGGKSGNGNGTDNAAGLRDRSQDDSDLFDVPDQVEDSMAQLIQALTDPATTVRWSAAKGIGRVSERLPAICADDILDAILELCNDEENDNAWHGACLSLAELARRGLLLPKRLGEVIPIAIRAIQYDIPRGQHSVGSHVRDAACYTCWAFARAYAPNVLKPYVPELSKAIVVASLFDREINCRRAASASFQECVGRQGADNFKHGIAILTAADYFSLGNKTDAYTTVARQIAQYQEYRQAIISHLYEEKLFHWDPEIRDLSSVSLRGLATMEPAHFAKTVLPCLVGYAMHENLFVRHGAVIGVAEIVLALGGDNEEGIENTGSGISEELIASISDLVFAIEKARLYRGRGGEIMRAAVSRLIECMALAQVPMNVKQQIGLLDSLDANLKHPNEIIQVAASSALYSLMRSYFPVRESGPSERLQSRVVDKYVESVRGDENPAATRGYSLALGYLPAKLLAPTVEGLDAVIDCLCVSSHPSTLIGGQGDAETRRNSIKSLVRICQVVGVGISADANPSYPTVAMDGSQVMRVFKALFDAVEDYNTDRRGDVGSWSRIEAMKGMEALTYLVIKASNIPHTMSCGPEENENTKDVPCVPSIARRLRYLEADVSTRVRSCLSESKPFRQFSYSSTQTYFDDELVSKVLSSILKQLSEKLDAVRGQAGSCLERMLSEKTSIIVPFVPSKALLLEALRLNDIPLQHNWSNPAVTFPLMMKAINIEAFFESILAGMIISVGGLTESITKSSSKALMDYMRALHKIKAVGKIAKIGHGLIKLFDKHTKDGRVILPLLVTVDKLLSHGLLDAILVSPTNDFSKDLSLRVRREASRCNDIKRLMAIVPVALSILHCEVAETQNTTLLFLMRLLAHKFPRVRRHTAEQLYIKLVEDESVVPNATNIEAGNDLLSQASWDRELGPPGNVRAYRNQVANFLGIELSEKDLSGPVMKKVVKVKDDFESYASLVSTAGR</sequence>
<feature type="compositionally biased region" description="Gly residues" evidence="2">
    <location>
        <begin position="134"/>
        <end position="144"/>
    </location>
</feature>
<dbReference type="GO" id="GO:0000226">
    <property type="term" value="P:microtubule cytoskeleton organization"/>
    <property type="evidence" value="ECO:0007669"/>
    <property type="project" value="TreeGrafter"/>
</dbReference>
<dbReference type="PANTHER" id="PTHR12658:SF0">
    <property type="entry name" value="TUBULIN-SPECIFIC CHAPERONE D"/>
    <property type="match status" value="1"/>
</dbReference>
<evidence type="ECO:0008006" key="6">
    <source>
        <dbReference type="Google" id="ProtNLM"/>
    </source>
</evidence>
<dbReference type="InterPro" id="IPR011989">
    <property type="entry name" value="ARM-like"/>
</dbReference>
<feature type="domain" description="Tubulin-folding cofactor D C-terminal" evidence="3">
    <location>
        <begin position="1124"/>
        <end position="1314"/>
    </location>
</feature>
<dbReference type="EMBL" id="HBIO01018988">
    <property type="protein sequence ID" value="CAE0469744.1"/>
    <property type="molecule type" value="Transcribed_RNA"/>
</dbReference>
<feature type="region of interest" description="Disordered" evidence="2">
    <location>
        <begin position="472"/>
        <end position="512"/>
    </location>
</feature>
<proteinExistence type="predicted"/>